<evidence type="ECO:0000313" key="2">
    <source>
        <dbReference type="Proteomes" id="UP001630127"/>
    </source>
</evidence>
<name>A0ABD2Z6J5_9GENT</name>
<evidence type="ECO:0000313" key="1">
    <source>
        <dbReference type="EMBL" id="KAL3515099.1"/>
    </source>
</evidence>
<gene>
    <name evidence="1" type="ORF">ACH5RR_022001</name>
</gene>
<accession>A0ABD2Z6J5</accession>
<proteinExistence type="predicted"/>
<sequence length="167" mass="18505">MEVDVSSLHLNSVESNQSASMPSDVVSPEDLDWADSCLIKDEISQNGWNTGNSHKDAVFMGLDSERDSSAAKWEEFSPSSKQLRTSQILDGLVTEESTEDIFKVWNLDMPDEEDEFIMKLNKAISESSLDLTPPVSEDSKLLKDLEDGHIDDIISGLADLSLDHLSM</sequence>
<dbReference type="EMBL" id="JBJUIK010000010">
    <property type="protein sequence ID" value="KAL3515099.1"/>
    <property type="molecule type" value="Genomic_DNA"/>
</dbReference>
<reference evidence="1 2" key="1">
    <citation type="submission" date="2024-11" db="EMBL/GenBank/DDBJ databases">
        <title>A near-complete genome assembly of Cinchona calisaya.</title>
        <authorList>
            <person name="Lian D.C."/>
            <person name="Zhao X.W."/>
            <person name="Wei L."/>
        </authorList>
    </citation>
    <scope>NUCLEOTIDE SEQUENCE [LARGE SCALE GENOMIC DNA]</scope>
    <source>
        <tissue evidence="1">Nenye</tissue>
    </source>
</reference>
<dbReference type="AlphaFoldDB" id="A0ABD2Z6J5"/>
<dbReference type="PANTHER" id="PTHR36388">
    <property type="entry name" value="OS02G0469000 PROTEIN"/>
    <property type="match status" value="1"/>
</dbReference>
<comment type="caution">
    <text evidence="1">The sequence shown here is derived from an EMBL/GenBank/DDBJ whole genome shotgun (WGS) entry which is preliminary data.</text>
</comment>
<organism evidence="1 2">
    <name type="scientific">Cinchona calisaya</name>
    <dbReference type="NCBI Taxonomy" id="153742"/>
    <lineage>
        <taxon>Eukaryota</taxon>
        <taxon>Viridiplantae</taxon>
        <taxon>Streptophyta</taxon>
        <taxon>Embryophyta</taxon>
        <taxon>Tracheophyta</taxon>
        <taxon>Spermatophyta</taxon>
        <taxon>Magnoliopsida</taxon>
        <taxon>eudicotyledons</taxon>
        <taxon>Gunneridae</taxon>
        <taxon>Pentapetalae</taxon>
        <taxon>asterids</taxon>
        <taxon>lamiids</taxon>
        <taxon>Gentianales</taxon>
        <taxon>Rubiaceae</taxon>
        <taxon>Cinchonoideae</taxon>
        <taxon>Cinchoneae</taxon>
        <taxon>Cinchona</taxon>
    </lineage>
</organism>
<protein>
    <submittedName>
        <fullName evidence="1">Uncharacterized protein</fullName>
    </submittedName>
</protein>
<dbReference type="PANTHER" id="PTHR36388:SF1">
    <property type="entry name" value="OS02G0469000 PROTEIN"/>
    <property type="match status" value="1"/>
</dbReference>
<dbReference type="Proteomes" id="UP001630127">
    <property type="component" value="Unassembled WGS sequence"/>
</dbReference>
<keyword evidence="2" id="KW-1185">Reference proteome</keyword>